<organism evidence="1 2">
    <name type="scientific">Streblomastix strix</name>
    <dbReference type="NCBI Taxonomy" id="222440"/>
    <lineage>
        <taxon>Eukaryota</taxon>
        <taxon>Metamonada</taxon>
        <taxon>Preaxostyla</taxon>
        <taxon>Oxymonadida</taxon>
        <taxon>Streblomastigidae</taxon>
        <taxon>Streblomastix</taxon>
    </lineage>
</organism>
<accession>A0A5J4UUC1</accession>
<sequence length="73" mass="8168">MRNLGNGGIKAVNLLNNLNQALKEKNLNTSKLIATAADGASCFHGKLNGMIMYHILQIMRADLFIWTQRRIRA</sequence>
<dbReference type="AlphaFoldDB" id="A0A5J4UUC1"/>
<evidence type="ECO:0000313" key="2">
    <source>
        <dbReference type="Proteomes" id="UP000324800"/>
    </source>
</evidence>
<proteinExistence type="predicted"/>
<name>A0A5J4UUC1_9EUKA</name>
<evidence type="ECO:0008006" key="3">
    <source>
        <dbReference type="Google" id="ProtNLM"/>
    </source>
</evidence>
<dbReference type="EMBL" id="SNRW01012479">
    <property type="protein sequence ID" value="KAA6373770.1"/>
    <property type="molecule type" value="Genomic_DNA"/>
</dbReference>
<comment type="caution">
    <text evidence="1">The sequence shown here is derived from an EMBL/GenBank/DDBJ whole genome shotgun (WGS) entry which is preliminary data.</text>
</comment>
<gene>
    <name evidence="1" type="ORF">EZS28_030702</name>
</gene>
<reference evidence="1 2" key="1">
    <citation type="submission" date="2019-03" db="EMBL/GenBank/DDBJ databases">
        <title>Single cell metagenomics reveals metabolic interactions within the superorganism composed of flagellate Streblomastix strix and complex community of Bacteroidetes bacteria on its surface.</title>
        <authorList>
            <person name="Treitli S.C."/>
            <person name="Kolisko M."/>
            <person name="Husnik F."/>
            <person name="Keeling P."/>
            <person name="Hampl V."/>
        </authorList>
    </citation>
    <scope>NUCLEOTIDE SEQUENCE [LARGE SCALE GENOMIC DNA]</scope>
    <source>
        <strain evidence="1">ST1C</strain>
    </source>
</reference>
<dbReference type="Proteomes" id="UP000324800">
    <property type="component" value="Unassembled WGS sequence"/>
</dbReference>
<protein>
    <recommendedName>
        <fullName evidence="3">DUF4371 domain-containing protein</fullName>
    </recommendedName>
</protein>
<evidence type="ECO:0000313" key="1">
    <source>
        <dbReference type="EMBL" id="KAA6373770.1"/>
    </source>
</evidence>